<evidence type="ECO:0000313" key="6">
    <source>
        <dbReference type="Proteomes" id="UP000183509"/>
    </source>
</evidence>
<sequence>MKINKKVVILSGLIIVSSIYSFIFFKNTQSIYTTGDLSFHLSRIKGLSTIFTSPINYETFNYTGYGVNYFYPFLTFFPAVMLYWMTKNLIVSYIIYVWLLNLCTTLVAYHYGERFLKQKKAAFLFSCLYIFSAYRTVDIYYRSAIAEAIAITLVIPVLFYAYQIISGKEEKYPSVKLALSMSLLVYSHVLSTLMSTALIIIFIFIRLVSKGFKNADFIAIFKKLFSAAGMTLVLTSAFWYPMFEQMLYQKINKPSVTNLYAHASNVFDSLTEAMNNDLTTYSMGLVGLLSLCIPLILFKKLTNIEKKIYYGTCLTWLATTSLVPWYLLQNTPAKLLQFPWRILSLQIIFSSLILTMIFFKNRRYNKTRELFYLFMTVLLLITLTVSSKKNFNQKIISQPGHIVVNKETVEAYTTKGMDYFLYDYSPIASLENKEHIIKHEAKIGSQWVNLPYKTTGSSIIYRVTNEKSQVITLPVYAYLGTNVEINHQPVKEQVNANGLVQISGVKGVADIKVSTSYTVTTIISYLVTLTAYLCLFFKIVFHKR</sequence>
<protein>
    <submittedName>
        <fullName evidence="5">Integral membrane protein</fullName>
    </submittedName>
</protein>
<feature type="transmembrane region" description="Helical" evidence="1">
    <location>
        <begin position="144"/>
        <end position="165"/>
    </location>
</feature>
<feature type="transmembrane region" description="Helical" evidence="1">
    <location>
        <begin position="7"/>
        <end position="25"/>
    </location>
</feature>
<keyword evidence="1" id="KW-0812">Transmembrane</keyword>
<feature type="transmembrane region" description="Helical" evidence="1">
    <location>
        <begin position="340"/>
        <end position="358"/>
    </location>
</feature>
<evidence type="ECO:0000313" key="3">
    <source>
        <dbReference type="EMBL" id="MBX4222935.1"/>
    </source>
</evidence>
<dbReference type="EMBL" id="JAIFOC010000069">
    <property type="protein sequence ID" value="MBX4222935.1"/>
    <property type="molecule type" value="Genomic_DNA"/>
</dbReference>
<organism evidence="5 6">
    <name type="scientific">Enterococcus faecium</name>
    <name type="common">Streptococcus faecium</name>
    <dbReference type="NCBI Taxonomy" id="1352"/>
    <lineage>
        <taxon>Bacteria</taxon>
        <taxon>Bacillati</taxon>
        <taxon>Bacillota</taxon>
        <taxon>Bacilli</taxon>
        <taxon>Lactobacillales</taxon>
        <taxon>Enterococcaceae</taxon>
        <taxon>Enterococcus</taxon>
    </lineage>
</organism>
<reference evidence="3" key="3">
    <citation type="journal article" date="2022" name="J. Anim. Sci.">
        <title>Whole genome sequence analyses-based assessment of virulence potential and antimicrobial susceptibilities and resistance of Enterococcus faecium strains isolated from commercial swine and cattle probiotic products.</title>
        <authorList>
            <person name="Shridhar P.B."/>
            <person name="Amachawadi R.G."/>
            <person name="Tokach M."/>
            <person name="Patel I."/>
            <person name="Gangiredla J."/>
            <person name="Mammel M."/>
            <person name="Nagaraja T.G."/>
        </authorList>
    </citation>
    <scope>NUCLEOTIDE SEQUENCE</scope>
    <source>
        <strain evidence="3">EF215</strain>
    </source>
</reference>
<dbReference type="Proteomes" id="UP000191171">
    <property type="component" value="Unassembled WGS sequence"/>
</dbReference>
<feature type="transmembrane region" description="Helical" evidence="1">
    <location>
        <begin position="121"/>
        <end position="137"/>
    </location>
</feature>
<dbReference type="Proteomes" id="UP001139644">
    <property type="component" value="Unassembled WGS sequence"/>
</dbReference>
<keyword evidence="1" id="KW-0472">Membrane</keyword>
<evidence type="ECO:0000256" key="1">
    <source>
        <dbReference type="SAM" id="Phobius"/>
    </source>
</evidence>
<dbReference type="EMBL" id="FKLM01000003">
    <property type="protein sequence ID" value="SAY69382.1"/>
    <property type="molecule type" value="Genomic_DNA"/>
</dbReference>
<dbReference type="EMBL" id="MVGJ01000089">
    <property type="protein sequence ID" value="OOL80099.1"/>
    <property type="molecule type" value="Genomic_DNA"/>
</dbReference>
<dbReference type="Proteomes" id="UP000183509">
    <property type="component" value="Unassembled WGS sequence"/>
</dbReference>
<feature type="transmembrane region" description="Helical" evidence="1">
    <location>
        <begin position="185"/>
        <end position="208"/>
    </location>
</feature>
<feature type="transmembrane region" description="Helical" evidence="1">
    <location>
        <begin position="93"/>
        <end position="109"/>
    </location>
</feature>
<feature type="transmembrane region" description="Helical" evidence="1">
    <location>
        <begin position="278"/>
        <end position="297"/>
    </location>
</feature>
<feature type="transmembrane region" description="Helical" evidence="1">
    <location>
        <begin position="69"/>
        <end position="86"/>
    </location>
</feature>
<accession>A0A133CH43</accession>
<dbReference type="Pfam" id="PF10131">
    <property type="entry name" value="PTPS_related"/>
    <property type="match status" value="1"/>
</dbReference>
<feature type="transmembrane region" description="Helical" evidence="1">
    <location>
        <begin position="309"/>
        <end position="328"/>
    </location>
</feature>
<feature type="transmembrane region" description="Helical" evidence="1">
    <location>
        <begin position="522"/>
        <end position="541"/>
    </location>
</feature>
<evidence type="ECO:0000313" key="5">
    <source>
        <dbReference type="EMBL" id="SAY69382.1"/>
    </source>
</evidence>
<dbReference type="InterPro" id="IPR018776">
    <property type="entry name" value="Membrane_prot_PTPS-rel_domain"/>
</dbReference>
<gene>
    <name evidence="4" type="ORF">B1P95_12755</name>
    <name evidence="5" type="ORF">DTPHA_600272</name>
    <name evidence="3" type="ORF">KYX88_08925</name>
</gene>
<evidence type="ECO:0000313" key="4">
    <source>
        <dbReference type="EMBL" id="OOL80099.1"/>
    </source>
</evidence>
<reference evidence="4 7" key="2">
    <citation type="submission" date="2017-02" db="EMBL/GenBank/DDBJ databases">
        <title>Clonality and virulence of isolates of VRE in Hematopoietic Stem Cell Transplanted (HSCT) patients.</title>
        <authorList>
            <person name="Marchi A.P."/>
            <person name="Martins R.C."/>
            <person name="Marie S.K."/>
            <person name="Levin A.S."/>
            <person name="Costa S.F."/>
        </authorList>
    </citation>
    <scope>NUCLEOTIDE SEQUENCE [LARGE SCALE GENOMIC DNA]</scope>
    <source>
        <strain evidence="4 7">LIM1759</strain>
    </source>
</reference>
<proteinExistence type="predicted"/>
<dbReference type="RefSeq" id="WP_002287590.1">
    <property type="nucleotide sequence ID" value="NZ_AP026601.1"/>
</dbReference>
<comment type="caution">
    <text evidence="5">The sequence shown here is derived from an EMBL/GenBank/DDBJ whole genome shotgun (WGS) entry which is preliminary data.</text>
</comment>
<reference evidence="5 6" key="1">
    <citation type="submission" date="2016-04" db="EMBL/GenBank/DDBJ databases">
        <authorList>
            <person name="Millard A."/>
        </authorList>
    </citation>
    <scope>NUCLEOTIDE SEQUENCE [LARGE SCALE GENOMIC DNA]</scope>
    <source>
        <strain evidence="5">Isolate 22</strain>
    </source>
</reference>
<evidence type="ECO:0000313" key="7">
    <source>
        <dbReference type="Proteomes" id="UP000191171"/>
    </source>
</evidence>
<dbReference type="AlphaFoldDB" id="A0A133CH43"/>
<feature type="transmembrane region" description="Helical" evidence="1">
    <location>
        <begin position="370"/>
        <end position="387"/>
    </location>
</feature>
<evidence type="ECO:0000259" key="2">
    <source>
        <dbReference type="Pfam" id="PF10131"/>
    </source>
</evidence>
<feature type="transmembrane region" description="Helical" evidence="1">
    <location>
        <begin position="220"/>
        <end position="240"/>
    </location>
</feature>
<feature type="domain" description="Membrane protein 6-pyruvoyl-tetrahydropterin synthase-related" evidence="2">
    <location>
        <begin position="70"/>
        <end position="392"/>
    </location>
</feature>
<keyword evidence="1" id="KW-1133">Transmembrane helix</keyword>
<name>A0A133CH43_ENTFC</name>